<comment type="caution">
    <text evidence="1">The sequence shown here is derived from an EMBL/GenBank/DDBJ whole genome shotgun (WGS) entry which is preliminary data.</text>
</comment>
<sequence>MRSCPLRRQSMKESETMVPAKHENPVSDFKFDALTSLRGIAALCTVLAHLIVIWGDVFPDLQQGSLFRDFALHTYLFVDFFFVLSGFVMSHAYGRHFADAVGTGSYMRFLRARFARVYPLHLLLLLVYVGLAAIGIKQAQENPDWSITAHLLLLHAMGFFNHTTWNQPSWSISVEWWTYIVFPFAIPLARRYFSNTAAVLALPVILGLFAFLAMHFGSANLTVGFAFFRCLIGFCAGACLYAIVQHRRMASFADAAANGALAAVFLVLLFVPSPYADMLAFVGFCALVYAASMGTGGGHWLHHPVLVWIGDISYSIYLWHSLLLHVFAKALGAAARALPFFHNHPILFFVAALVLFEAAILLLAHMSYRFFELPLRNFLGPKKHGEARTLQVLHFR</sequence>
<keyword evidence="1" id="KW-0012">Acyltransferase</keyword>
<dbReference type="EC" id="2.3.-.-" evidence="1"/>
<dbReference type="Proteomes" id="UP001168096">
    <property type="component" value="Unassembled WGS sequence"/>
</dbReference>
<proteinExistence type="predicted"/>
<dbReference type="EMBL" id="JASNRB020000019">
    <property type="protein sequence ID" value="MFJ1471103.1"/>
    <property type="molecule type" value="Genomic_DNA"/>
</dbReference>
<reference evidence="1" key="1">
    <citation type="submission" date="2024-11" db="EMBL/GenBank/DDBJ databases">
        <title>Description of Massilia orientalis sp. nov., isolated from rhizosphere soil of Ageratina adenophora.</title>
        <authorList>
            <person name="Wang Y."/>
        </authorList>
    </citation>
    <scope>NUCLEOTIDE SEQUENCE</scope>
    <source>
        <strain evidence="1">YIM B02787</strain>
    </source>
</reference>
<gene>
    <name evidence="1" type="ORF">QPK29_025575</name>
</gene>
<evidence type="ECO:0000313" key="2">
    <source>
        <dbReference type="Proteomes" id="UP001168096"/>
    </source>
</evidence>
<evidence type="ECO:0000313" key="1">
    <source>
        <dbReference type="EMBL" id="MFJ1471103.1"/>
    </source>
</evidence>
<keyword evidence="2" id="KW-1185">Reference proteome</keyword>
<name>A0ACC7MI19_9BURK</name>
<keyword evidence="1" id="KW-0808">Transferase</keyword>
<accession>A0ACC7MI19</accession>
<protein>
    <submittedName>
        <fullName evidence="1">Acyltransferase family protein</fullName>
        <ecNumber evidence="1">2.3.-.-</ecNumber>
    </submittedName>
</protein>
<organism evidence="1 2">
    <name type="scientific">Massilia orientalis</name>
    <dbReference type="NCBI Taxonomy" id="3050128"/>
    <lineage>
        <taxon>Bacteria</taxon>
        <taxon>Pseudomonadati</taxon>
        <taxon>Pseudomonadota</taxon>
        <taxon>Betaproteobacteria</taxon>
        <taxon>Burkholderiales</taxon>
        <taxon>Oxalobacteraceae</taxon>
        <taxon>Telluria group</taxon>
        <taxon>Massilia</taxon>
    </lineage>
</organism>